<dbReference type="Pfam" id="PF14903">
    <property type="entry name" value="WG_beta_rep"/>
    <property type="match status" value="4"/>
</dbReference>
<proteinExistence type="predicted"/>
<feature type="region of interest" description="Disordered" evidence="1">
    <location>
        <begin position="619"/>
        <end position="660"/>
    </location>
</feature>
<evidence type="ECO:0000256" key="1">
    <source>
        <dbReference type="SAM" id="MobiDB-lite"/>
    </source>
</evidence>
<comment type="caution">
    <text evidence="2">The sequence shown here is derived from an EMBL/GenBank/DDBJ whole genome shotgun (WGS) entry which is preliminary data.</text>
</comment>
<evidence type="ECO:0000313" key="3">
    <source>
        <dbReference type="Proteomes" id="UP000819052"/>
    </source>
</evidence>
<dbReference type="RefSeq" id="WP_167080966.1">
    <property type="nucleotide sequence ID" value="NZ_VVIW01000031.1"/>
</dbReference>
<feature type="region of interest" description="Disordered" evidence="1">
    <location>
        <begin position="453"/>
        <end position="484"/>
    </location>
</feature>
<evidence type="ECO:0000313" key="2">
    <source>
        <dbReference type="EMBL" id="NHZ44367.1"/>
    </source>
</evidence>
<accession>A0ABX0MBE6</accession>
<feature type="compositionally biased region" description="Acidic residues" evidence="1">
    <location>
        <begin position="461"/>
        <end position="484"/>
    </location>
</feature>
<organism evidence="2 3">
    <name type="scientific">Massilia aquatica</name>
    <dbReference type="NCBI Taxonomy" id="2609000"/>
    <lineage>
        <taxon>Bacteria</taxon>
        <taxon>Pseudomonadati</taxon>
        <taxon>Pseudomonadota</taxon>
        <taxon>Betaproteobacteria</taxon>
        <taxon>Burkholderiales</taxon>
        <taxon>Oxalobacteraceae</taxon>
        <taxon>Telluria group</taxon>
        <taxon>Massilia</taxon>
    </lineage>
</organism>
<feature type="compositionally biased region" description="Acidic residues" evidence="1">
    <location>
        <begin position="622"/>
        <end position="652"/>
    </location>
</feature>
<gene>
    <name evidence="2" type="ORF">F1609_30030</name>
</gene>
<sequence>MPKQPVLIENHLETGESPYGLLMVHQGRAITFSPPLVNVIGAFCDDGQGGLIAAAKTRGERFGYINASGDWLVAPDLLDARTFGSGKLARYCQDGLWGFMGLDGKPAIAPRWTEVGHFQHGPAAVKIARGHWRYIDEDGAFAFDGKFSDAGAFGANGLAPARISAAAGYGYLDRSGAWAITPRFALAQEFSAHGVASAAAAKGKHGLIDASGDWIVQPVHQEIRPFNADGLAYCSGRKGGAYLDASGNRFFEEARDLSGRMVDGVVRTRFDTYMRRDGELHVDGGLCWGGDFNEYGFALALTWSGRNRVDRNGDQLAGWGIVRTDGSFTPAPPNAVEPFPVDPEYDEFLDPETNTPLVVFVGNDNDLLMLDGEARIAFRLRLEPGSDGPVTALYDDQARLLWTSPASGTLAMPVTFFFPPDDWFYDELDSADQLEELARTMLRETEHKLHQLARDPHFDIDGGEEEEEREHDDYEREDDDDNDEEMRIAKTIRTRRRLSHFYNDEEVAGLYSCLGYLRNERQTEVERDLDTRLEALFGPSDNDPDFVGKPHNMYFAAWSFKLDTPVTDDDAVAPEANRLWLATSWTGDTGDGDEWGNVWLTCAPSIETLELALEARAALDAAEGEDEDEADEADEEEEEEEEEDEEDEEEDQPAALAPQDNSDALLELVTRYAHGIDQIPQDQVSAELADAAVAAHTDALQYLPARFQTEQRLEALIRRKLSTARAVPARCMSTEGLALARSLYGGDRDWDWHDQRHSAECTTWDQNSLSQRWGALIDTAYCERALLGGARYFYVPLWLRTPQLEAFALKADIDNLPYLSKDIITAEIAARAVSETSSGLLQLIPAHLVTHALCLSSVKRKGTTLEFVPPALRSAEVCMAAIENDWKAIGWVPSALQEQTCTSLIDATMAAAAKAGKPVSGTRWHGLRAWLRMHFGDVEGALEDARAGLDHVLYPIQARFQLAWCHRELGNTFDSALEAATLLQMGHFTPEFGADIAWLGPESKATLAKADEADLLHGLHTHPLALSKIPQRRITPAMAEVAVRASSEALEFVPKKLMTPELRALAAR</sequence>
<dbReference type="InterPro" id="IPR032774">
    <property type="entry name" value="WG_beta_rep"/>
</dbReference>
<name>A0ABX0MBE6_9BURK</name>
<dbReference type="PANTHER" id="PTHR37841">
    <property type="entry name" value="GLR2918 PROTEIN"/>
    <property type="match status" value="1"/>
</dbReference>
<reference evidence="2 3" key="1">
    <citation type="submission" date="2019-09" db="EMBL/GenBank/DDBJ databases">
        <title>Taxonomy of Antarctic Massilia spp.: description of Massilia rubra sp. nov., Massilia aquatica sp. nov., Massilia mucilaginosa sp. nov., Massilia frigida sp. nov. isolated from streams, lakes and regoliths.</title>
        <authorList>
            <person name="Holochova P."/>
            <person name="Sedlacek I."/>
            <person name="Kralova S."/>
            <person name="Maslanova I."/>
            <person name="Busse H.-J."/>
            <person name="Stankova E."/>
            <person name="Vrbovska V."/>
            <person name="Kovarovic V."/>
            <person name="Bartak M."/>
            <person name="Svec P."/>
            <person name="Pantucek R."/>
        </authorList>
    </citation>
    <scope>NUCLEOTIDE SEQUENCE [LARGE SCALE GENOMIC DNA]</scope>
    <source>
        <strain evidence="2 3">CCM 8693</strain>
    </source>
</reference>
<keyword evidence="3" id="KW-1185">Reference proteome</keyword>
<dbReference type="Proteomes" id="UP000819052">
    <property type="component" value="Unassembled WGS sequence"/>
</dbReference>
<dbReference type="EMBL" id="VVIW01000031">
    <property type="protein sequence ID" value="NHZ44367.1"/>
    <property type="molecule type" value="Genomic_DNA"/>
</dbReference>
<dbReference type="PANTHER" id="PTHR37841:SF1">
    <property type="entry name" value="DUF3298 DOMAIN-CONTAINING PROTEIN"/>
    <property type="match status" value="1"/>
</dbReference>
<protein>
    <submittedName>
        <fullName evidence="2">WG repeat-containing protein</fullName>
    </submittedName>
</protein>